<feature type="signal peptide" evidence="2">
    <location>
        <begin position="1"/>
        <end position="25"/>
    </location>
</feature>
<dbReference type="EMBL" id="QBML01000007">
    <property type="protein sequence ID" value="PZO42341.1"/>
    <property type="molecule type" value="Genomic_DNA"/>
</dbReference>
<reference evidence="5 6" key="1">
    <citation type="submission" date="2018-04" db="EMBL/GenBank/DDBJ databases">
        <authorList>
            <person name="Go L.Y."/>
            <person name="Mitchell J.A."/>
        </authorList>
    </citation>
    <scope>NUCLEOTIDE SEQUENCE [LARGE SCALE GENOMIC DNA]</scope>
    <source>
        <strain evidence="5">ULC066bin1</strain>
    </source>
</reference>
<dbReference type="Gene3D" id="2.40.160.180">
    <property type="entry name" value="Carbohydrate-selective porin OprB"/>
    <property type="match status" value="1"/>
</dbReference>
<dbReference type="InterPro" id="IPR051465">
    <property type="entry name" value="Cell_Envelope_Struct_Comp"/>
</dbReference>
<evidence type="ECO:0000313" key="5">
    <source>
        <dbReference type="EMBL" id="PZO42341.1"/>
    </source>
</evidence>
<dbReference type="PANTHER" id="PTHR43308:SF1">
    <property type="entry name" value="OUTER MEMBRANE PROTEIN ALPHA"/>
    <property type="match status" value="1"/>
</dbReference>
<dbReference type="NCBIfam" id="NF033921">
    <property type="entry name" value="por_somb"/>
    <property type="match status" value="1"/>
</dbReference>
<dbReference type="PROSITE" id="PS51272">
    <property type="entry name" value="SLH"/>
    <property type="match status" value="1"/>
</dbReference>
<dbReference type="InterPro" id="IPR047684">
    <property type="entry name" value="Por_som-like"/>
</dbReference>
<evidence type="ECO:0000256" key="3">
    <source>
        <dbReference type="SAM" id="MobiDB-lite"/>
    </source>
</evidence>
<comment type="similarity">
    <text evidence="1 2">Belongs to the OprB family.</text>
</comment>
<dbReference type="AlphaFoldDB" id="A0A2W4Y4E7"/>
<feature type="chain" id="PRO_5015800182" evidence="2">
    <location>
        <begin position="26"/>
        <end position="564"/>
    </location>
</feature>
<dbReference type="GO" id="GO:0008643">
    <property type="term" value="P:carbohydrate transport"/>
    <property type="evidence" value="ECO:0007669"/>
    <property type="project" value="InterPro"/>
</dbReference>
<dbReference type="PANTHER" id="PTHR43308">
    <property type="entry name" value="OUTER MEMBRANE PROTEIN ALPHA-RELATED"/>
    <property type="match status" value="1"/>
</dbReference>
<sequence>MKKVSNLSVLLGLSVLATATGAANADTLKQSQNSTAPVVQSSLPATEVRSNESETIRAINTELNRPKEVAQNVTSVSQLSDVKPTDWAFTALQSLVERYGCIAGYPDRTFRGKQATSRYEFAAGLNACLDKINEIISAGLADKVSKEDLATLQKLQEEFAAELATLRGRVDALDAKVEKLEAQQFSTTTKLSGLAFFNVTGASSANVAGASSARKPNITMSGLVWLTLNTSFTGKDRLTTQLAAGNGSSPYNTYAGSSFFNTTGVPFTDQTAGATANTFVLRELSYQFPVFENAKLIIGPRVNFYKYFDAIRFIYPWNTTFASINNSLLSDAKRGAGAIFMTPLGDVFDFKVGYLAESNEFFGANSSAANPTQGLTGGTNNLTAELGFKPSDNFKLRLIYSHSNITGNAGVVGGSPSLQATTLPIFNNGQSDIFAANFDWLVTKGFGLFGRYGYGTTNLNRTAGGSTNVNQYTFQIGAAFPDLFKEGAQAMISFALPYKFGDSSNVLASGRGNDGTQYDLELSYIYPVTKNISLVPSAYFIFNPNNFSTNPTVFIGNLQAVFSF</sequence>
<proteinExistence type="inferred from homology"/>
<dbReference type="InterPro" id="IPR001119">
    <property type="entry name" value="SLH_dom"/>
</dbReference>
<dbReference type="Pfam" id="PF00395">
    <property type="entry name" value="SLH"/>
    <property type="match status" value="1"/>
</dbReference>
<dbReference type="SUPFAM" id="SSF56935">
    <property type="entry name" value="Porins"/>
    <property type="match status" value="1"/>
</dbReference>
<feature type="domain" description="SLH" evidence="4">
    <location>
        <begin position="75"/>
        <end position="139"/>
    </location>
</feature>
<dbReference type="Pfam" id="PF04966">
    <property type="entry name" value="OprB"/>
    <property type="match status" value="1"/>
</dbReference>
<dbReference type="GO" id="GO:0016020">
    <property type="term" value="C:membrane"/>
    <property type="evidence" value="ECO:0007669"/>
    <property type="project" value="InterPro"/>
</dbReference>
<evidence type="ECO:0000256" key="1">
    <source>
        <dbReference type="ARBA" id="ARBA00008769"/>
    </source>
</evidence>
<reference evidence="5 6" key="2">
    <citation type="submission" date="2018-06" db="EMBL/GenBank/DDBJ databases">
        <title>Metagenomic assembly of (sub)arctic Cyanobacteria and their associated microbiome from non-axenic cultures.</title>
        <authorList>
            <person name="Baurain D."/>
        </authorList>
    </citation>
    <scope>NUCLEOTIDE SEQUENCE [LARGE SCALE GENOMIC DNA]</scope>
    <source>
        <strain evidence="5">ULC066bin1</strain>
    </source>
</reference>
<keyword evidence="2" id="KW-0732">Signal</keyword>
<dbReference type="Proteomes" id="UP000249467">
    <property type="component" value="Unassembled WGS sequence"/>
</dbReference>
<dbReference type="GO" id="GO:0015288">
    <property type="term" value="F:porin activity"/>
    <property type="evidence" value="ECO:0007669"/>
    <property type="project" value="InterPro"/>
</dbReference>
<gene>
    <name evidence="5" type="ORF">DCF19_07030</name>
</gene>
<organism evidence="5 6">
    <name type="scientific">Pseudanabaena frigida</name>
    <dbReference type="NCBI Taxonomy" id="945775"/>
    <lineage>
        <taxon>Bacteria</taxon>
        <taxon>Bacillati</taxon>
        <taxon>Cyanobacteriota</taxon>
        <taxon>Cyanophyceae</taxon>
        <taxon>Pseudanabaenales</taxon>
        <taxon>Pseudanabaenaceae</taxon>
        <taxon>Pseudanabaena</taxon>
    </lineage>
</organism>
<evidence type="ECO:0000313" key="6">
    <source>
        <dbReference type="Proteomes" id="UP000249467"/>
    </source>
</evidence>
<protein>
    <submittedName>
        <fullName evidence="5">Porin</fullName>
    </submittedName>
</protein>
<dbReference type="InterPro" id="IPR007049">
    <property type="entry name" value="Carb-sel_porin_OprB"/>
</dbReference>
<evidence type="ECO:0000256" key="2">
    <source>
        <dbReference type="RuleBase" id="RU363072"/>
    </source>
</evidence>
<dbReference type="InterPro" id="IPR038673">
    <property type="entry name" value="OprB_sf"/>
</dbReference>
<evidence type="ECO:0000259" key="4">
    <source>
        <dbReference type="PROSITE" id="PS51272"/>
    </source>
</evidence>
<comment type="caution">
    <text evidence="5">The sequence shown here is derived from an EMBL/GenBank/DDBJ whole genome shotgun (WGS) entry which is preliminary data.</text>
</comment>
<accession>A0A2W4Y4E7</accession>
<name>A0A2W4Y4E7_9CYAN</name>
<feature type="region of interest" description="Disordered" evidence="3">
    <location>
        <begin position="28"/>
        <end position="51"/>
    </location>
</feature>
<feature type="compositionally biased region" description="Polar residues" evidence="3">
    <location>
        <begin position="28"/>
        <end position="44"/>
    </location>
</feature>